<protein>
    <recommendedName>
        <fullName evidence="5">Small GTP-binding protein</fullName>
    </recommendedName>
</protein>
<dbReference type="NCBIfam" id="TIGR00231">
    <property type="entry name" value="small_GTP"/>
    <property type="match status" value="1"/>
</dbReference>
<evidence type="ECO:0008006" key="5">
    <source>
        <dbReference type="Google" id="ProtNLM"/>
    </source>
</evidence>
<evidence type="ECO:0000256" key="2">
    <source>
        <dbReference type="SAM" id="MobiDB-lite"/>
    </source>
</evidence>
<dbReference type="EMBL" id="JAPFFF010000006">
    <property type="protein sequence ID" value="KAK8887298.1"/>
    <property type="molecule type" value="Genomic_DNA"/>
</dbReference>
<dbReference type="PROSITE" id="PS51419">
    <property type="entry name" value="RAB"/>
    <property type="match status" value="1"/>
</dbReference>
<evidence type="ECO:0000313" key="4">
    <source>
        <dbReference type="Proteomes" id="UP001470230"/>
    </source>
</evidence>
<dbReference type="SMART" id="SM00177">
    <property type="entry name" value="ARF"/>
    <property type="match status" value="1"/>
</dbReference>
<dbReference type="SUPFAM" id="SSF52540">
    <property type="entry name" value="P-loop containing nucleoside triphosphate hydrolases"/>
    <property type="match status" value="1"/>
</dbReference>
<accession>A0ABR2K901</accession>
<dbReference type="PRINTS" id="PR00449">
    <property type="entry name" value="RASTRNSFRMNG"/>
</dbReference>
<dbReference type="SMART" id="SM00176">
    <property type="entry name" value="RAN"/>
    <property type="match status" value="1"/>
</dbReference>
<dbReference type="InterPro" id="IPR027417">
    <property type="entry name" value="P-loop_NTPase"/>
</dbReference>
<dbReference type="SMART" id="SM00174">
    <property type="entry name" value="RHO"/>
    <property type="match status" value="1"/>
</dbReference>
<dbReference type="InterPro" id="IPR001806">
    <property type="entry name" value="Small_GTPase"/>
</dbReference>
<feature type="region of interest" description="Disordered" evidence="2">
    <location>
        <begin position="172"/>
        <end position="199"/>
    </location>
</feature>
<dbReference type="SMART" id="SM00175">
    <property type="entry name" value="RAB"/>
    <property type="match status" value="1"/>
</dbReference>
<dbReference type="Pfam" id="PF00071">
    <property type="entry name" value="Ras"/>
    <property type="match status" value="1"/>
</dbReference>
<keyword evidence="1" id="KW-0547">Nucleotide-binding</keyword>
<dbReference type="PANTHER" id="PTHR47978">
    <property type="match status" value="1"/>
</dbReference>
<comment type="caution">
    <text evidence="3">The sequence shown here is derived from an EMBL/GenBank/DDBJ whole genome shotgun (WGS) entry which is preliminary data.</text>
</comment>
<sequence length="199" mass="22346">MDDTEIKVVVLGQTDVGKTCIVSYLINGKFDNSVSPTLGASFASKTIKVNDQNVVLQIWDTAGQERFRVLTPMYYRGAHAALVVYSITDDSSFQEVDYWFRSIKENNGSTASLYLIGNKSDLESDRTVTEDQGREKAKNYKAEFFETSALTGDGVEELFMTLAKRYLEGMQVDQEENRNADQKTVDVKNDANQKKSKCC</sequence>
<dbReference type="PROSITE" id="PS51420">
    <property type="entry name" value="RHO"/>
    <property type="match status" value="1"/>
</dbReference>
<gene>
    <name evidence="3" type="ORF">M9Y10_038336</name>
</gene>
<dbReference type="InterPro" id="IPR005225">
    <property type="entry name" value="Small_GTP-bd"/>
</dbReference>
<keyword evidence="4" id="KW-1185">Reference proteome</keyword>
<proteinExistence type="predicted"/>
<evidence type="ECO:0000313" key="3">
    <source>
        <dbReference type="EMBL" id="KAK8887298.1"/>
    </source>
</evidence>
<dbReference type="SMART" id="SM00173">
    <property type="entry name" value="RAS"/>
    <property type="match status" value="1"/>
</dbReference>
<name>A0ABR2K901_9EUKA</name>
<reference evidence="3 4" key="1">
    <citation type="submission" date="2024-04" db="EMBL/GenBank/DDBJ databases">
        <title>Tritrichomonas musculus Genome.</title>
        <authorList>
            <person name="Alves-Ferreira E."/>
            <person name="Grigg M."/>
            <person name="Lorenzi H."/>
            <person name="Galac M."/>
        </authorList>
    </citation>
    <scope>NUCLEOTIDE SEQUENCE [LARGE SCALE GENOMIC DNA]</scope>
    <source>
        <strain evidence="3 4">EAF2021</strain>
    </source>
</reference>
<dbReference type="CDD" id="cd00154">
    <property type="entry name" value="Rab"/>
    <property type="match status" value="1"/>
</dbReference>
<dbReference type="Gene3D" id="3.40.50.300">
    <property type="entry name" value="P-loop containing nucleotide triphosphate hydrolases"/>
    <property type="match status" value="1"/>
</dbReference>
<dbReference type="Proteomes" id="UP001470230">
    <property type="component" value="Unassembled WGS sequence"/>
</dbReference>
<dbReference type="PROSITE" id="PS51421">
    <property type="entry name" value="RAS"/>
    <property type="match status" value="1"/>
</dbReference>
<organism evidence="3 4">
    <name type="scientific">Tritrichomonas musculus</name>
    <dbReference type="NCBI Taxonomy" id="1915356"/>
    <lineage>
        <taxon>Eukaryota</taxon>
        <taxon>Metamonada</taxon>
        <taxon>Parabasalia</taxon>
        <taxon>Tritrichomonadida</taxon>
        <taxon>Tritrichomonadidae</taxon>
        <taxon>Tritrichomonas</taxon>
    </lineage>
</organism>
<feature type="compositionally biased region" description="Basic and acidic residues" evidence="2">
    <location>
        <begin position="175"/>
        <end position="193"/>
    </location>
</feature>
<evidence type="ECO:0000256" key="1">
    <source>
        <dbReference type="ARBA" id="ARBA00022741"/>
    </source>
</evidence>